<dbReference type="InterPro" id="IPR019533">
    <property type="entry name" value="Peptidase_S26"/>
</dbReference>
<evidence type="ECO:0000313" key="11">
    <source>
        <dbReference type="EMBL" id="TRW18109.1"/>
    </source>
</evidence>
<feature type="domain" description="Peptidase S26" evidence="10">
    <location>
        <begin position="28"/>
        <end position="254"/>
    </location>
</feature>
<dbReference type="SUPFAM" id="SSF51306">
    <property type="entry name" value="LexA/Signal peptidase"/>
    <property type="match status" value="1"/>
</dbReference>
<proteinExistence type="inferred from homology"/>
<dbReference type="EC" id="3.4.21.89" evidence="3 8"/>
<dbReference type="PROSITE" id="PS00761">
    <property type="entry name" value="SPASE_I_3"/>
    <property type="match status" value="1"/>
</dbReference>
<dbReference type="InterPro" id="IPR019757">
    <property type="entry name" value="Pept_S26A_signal_pept_1_Lys-AS"/>
</dbReference>
<dbReference type="InterPro" id="IPR000223">
    <property type="entry name" value="Pept_S26A_signal_pept_1"/>
</dbReference>
<dbReference type="OrthoDB" id="9815782at2"/>
<comment type="catalytic activity">
    <reaction evidence="1 8">
        <text>Cleavage of hydrophobic, N-terminal signal or leader sequences from secreted and periplasmic proteins.</text>
        <dbReference type="EC" id="3.4.21.89"/>
    </reaction>
</comment>
<dbReference type="PROSITE" id="PS00760">
    <property type="entry name" value="SPASE_I_2"/>
    <property type="match status" value="1"/>
</dbReference>
<dbReference type="GO" id="GO:0016020">
    <property type="term" value="C:membrane"/>
    <property type="evidence" value="ECO:0007669"/>
    <property type="project" value="UniProtKB-SubCell"/>
</dbReference>
<accession>A0A552UIR1</accession>
<comment type="caution">
    <text evidence="11">The sequence shown here is derived from an EMBL/GenBank/DDBJ whole genome shotgun (WGS) entry which is preliminary data.</text>
</comment>
<organism evidence="11 12">
    <name type="scientific">Glacieibacterium frigidum</name>
    <dbReference type="NCBI Taxonomy" id="2593303"/>
    <lineage>
        <taxon>Bacteria</taxon>
        <taxon>Pseudomonadati</taxon>
        <taxon>Pseudomonadota</taxon>
        <taxon>Alphaproteobacteria</taxon>
        <taxon>Sphingomonadales</taxon>
        <taxon>Sphingosinicellaceae</taxon>
        <taxon>Glacieibacterium</taxon>
    </lineage>
</organism>
<protein>
    <recommendedName>
        <fullName evidence="4 8">Signal peptidase I</fullName>
        <ecNumber evidence="3 8">3.4.21.89</ecNumber>
    </recommendedName>
</protein>
<evidence type="ECO:0000313" key="12">
    <source>
        <dbReference type="Proteomes" id="UP000317894"/>
    </source>
</evidence>
<evidence type="ECO:0000256" key="6">
    <source>
        <dbReference type="ARBA" id="ARBA00022801"/>
    </source>
</evidence>
<dbReference type="AlphaFoldDB" id="A0A552UIR1"/>
<sequence length="282" mass="30864">MTALPIDPAREAHRARADAQFAQLKAGARIVFAAVLLALGLRSFVYEPFNIPSESMLPTLMVGDQLFVAKWPYGYGRFSLPLGLPLFDGRLFDRAPRRGDVIVFKSPRDNRTDFIKRVIGVPGDVVRLRGGQVELNGRLLPKRRIADVVVALGEAADCSSGPGRPDFHTRDAAGRSVCRFPRFAETIDGRDYAVLDQIDGDLRDDTAPIRVPAGSYFVLGDNRDDSADSRLTVAEGGVGLVPASNLIGRATRVFFSVDGSARLADPRTWWSSLRRERIGTAL</sequence>
<gene>
    <name evidence="11" type="primary">lepB</name>
    <name evidence="11" type="ORF">FMM06_08385</name>
</gene>
<dbReference type="PRINTS" id="PR00727">
    <property type="entry name" value="LEADERPTASE"/>
</dbReference>
<dbReference type="GO" id="GO:0006465">
    <property type="term" value="P:signal peptide processing"/>
    <property type="evidence" value="ECO:0007669"/>
    <property type="project" value="InterPro"/>
</dbReference>
<evidence type="ECO:0000256" key="8">
    <source>
        <dbReference type="RuleBase" id="RU003993"/>
    </source>
</evidence>
<keyword evidence="6 8" id="KW-0378">Hydrolase</keyword>
<evidence type="ECO:0000256" key="5">
    <source>
        <dbReference type="ARBA" id="ARBA00022670"/>
    </source>
</evidence>
<evidence type="ECO:0000256" key="3">
    <source>
        <dbReference type="ARBA" id="ARBA00013208"/>
    </source>
</evidence>
<dbReference type="Proteomes" id="UP000317894">
    <property type="component" value="Unassembled WGS sequence"/>
</dbReference>
<evidence type="ECO:0000256" key="9">
    <source>
        <dbReference type="RuleBase" id="RU362042"/>
    </source>
</evidence>
<dbReference type="Pfam" id="PF10502">
    <property type="entry name" value="Peptidase_S26"/>
    <property type="match status" value="1"/>
</dbReference>
<comment type="similarity">
    <text evidence="2 9">Belongs to the peptidase S26 family.</text>
</comment>
<keyword evidence="5 8" id="KW-0645">Protease</keyword>
<feature type="active site" evidence="7">
    <location>
        <position position="116"/>
    </location>
</feature>
<dbReference type="Gene3D" id="2.10.109.10">
    <property type="entry name" value="Umud Fragment, subunit A"/>
    <property type="match status" value="1"/>
</dbReference>
<dbReference type="RefSeq" id="WP_144236802.1">
    <property type="nucleotide sequence ID" value="NZ_VJWA01000001.1"/>
</dbReference>
<dbReference type="InterPro" id="IPR036286">
    <property type="entry name" value="LexA/Signal_pep-like_sf"/>
</dbReference>
<evidence type="ECO:0000256" key="7">
    <source>
        <dbReference type="PIRSR" id="PIRSR600223-1"/>
    </source>
</evidence>
<dbReference type="InterPro" id="IPR019758">
    <property type="entry name" value="Pept_S26A_signal_pept_1_CS"/>
</dbReference>
<dbReference type="GO" id="GO:0009003">
    <property type="term" value="F:signal peptidase activity"/>
    <property type="evidence" value="ECO:0007669"/>
    <property type="project" value="UniProtKB-EC"/>
</dbReference>
<dbReference type="PROSITE" id="PS00501">
    <property type="entry name" value="SPASE_I_1"/>
    <property type="match status" value="1"/>
</dbReference>
<dbReference type="EMBL" id="VJWA01000001">
    <property type="protein sequence ID" value="TRW18109.1"/>
    <property type="molecule type" value="Genomic_DNA"/>
</dbReference>
<dbReference type="CDD" id="cd06530">
    <property type="entry name" value="S26_SPase_I"/>
    <property type="match status" value="1"/>
</dbReference>
<dbReference type="GO" id="GO:0004252">
    <property type="term" value="F:serine-type endopeptidase activity"/>
    <property type="evidence" value="ECO:0007669"/>
    <property type="project" value="InterPro"/>
</dbReference>
<feature type="active site" evidence="7">
    <location>
        <position position="55"/>
    </location>
</feature>
<name>A0A552UIR1_9SPHN</name>
<evidence type="ECO:0000256" key="1">
    <source>
        <dbReference type="ARBA" id="ARBA00000677"/>
    </source>
</evidence>
<evidence type="ECO:0000256" key="2">
    <source>
        <dbReference type="ARBA" id="ARBA00009370"/>
    </source>
</evidence>
<evidence type="ECO:0000259" key="10">
    <source>
        <dbReference type="Pfam" id="PF10502"/>
    </source>
</evidence>
<dbReference type="PANTHER" id="PTHR43390:SF1">
    <property type="entry name" value="CHLOROPLAST PROCESSING PEPTIDASE"/>
    <property type="match status" value="1"/>
</dbReference>
<evidence type="ECO:0000256" key="4">
    <source>
        <dbReference type="ARBA" id="ARBA00019232"/>
    </source>
</evidence>
<reference evidence="11 12" key="1">
    <citation type="submission" date="2019-07" db="EMBL/GenBank/DDBJ databases">
        <title>Novel species isolated from glacier.</title>
        <authorList>
            <person name="Liu Q."/>
            <person name="Xin Y.-H."/>
        </authorList>
    </citation>
    <scope>NUCLEOTIDE SEQUENCE [LARGE SCALE GENOMIC DNA]</scope>
    <source>
        <strain evidence="11 12">LB1R16</strain>
    </source>
</reference>
<dbReference type="InterPro" id="IPR019756">
    <property type="entry name" value="Pept_S26A_signal_pept_1_Ser-AS"/>
</dbReference>
<comment type="subcellular location">
    <subcellularLocation>
        <location evidence="9">Membrane</location>
        <topology evidence="9">Single-pass type II membrane protein</topology>
    </subcellularLocation>
</comment>
<dbReference type="NCBIfam" id="TIGR02227">
    <property type="entry name" value="sigpep_I_bact"/>
    <property type="match status" value="1"/>
</dbReference>
<keyword evidence="12" id="KW-1185">Reference proteome</keyword>
<dbReference type="PANTHER" id="PTHR43390">
    <property type="entry name" value="SIGNAL PEPTIDASE I"/>
    <property type="match status" value="1"/>
</dbReference>